<name>G0MC91_CAEBE</name>
<accession>G0MC91</accession>
<reference evidence="3" key="1">
    <citation type="submission" date="2011-07" db="EMBL/GenBank/DDBJ databases">
        <authorList>
            <consortium name="Caenorhabditis brenneri Sequencing and Analysis Consortium"/>
            <person name="Wilson R.K."/>
        </authorList>
    </citation>
    <scope>NUCLEOTIDE SEQUENCE [LARGE SCALE GENOMIC DNA]</scope>
    <source>
        <strain evidence="3">PB2801</strain>
    </source>
</reference>
<dbReference type="HOGENOM" id="CLU_028840_1_3_1"/>
<evidence type="ECO:0000259" key="1">
    <source>
        <dbReference type="Pfam" id="PF07735"/>
    </source>
</evidence>
<dbReference type="FunCoup" id="G0MC91">
    <property type="interactions" value="1098"/>
</dbReference>
<dbReference type="InterPro" id="IPR053222">
    <property type="entry name" value="Zygotic_Embryogenesis-Asso"/>
</dbReference>
<dbReference type="AlphaFoldDB" id="G0MC91"/>
<protein>
    <recommendedName>
        <fullName evidence="1">Sdz-33 F-box domain-containing protein</fullName>
    </recommendedName>
</protein>
<feature type="domain" description="Sdz-33 F-box" evidence="1">
    <location>
        <begin position="175"/>
        <end position="241"/>
    </location>
</feature>
<dbReference type="PANTHER" id="PTHR22899:SF0">
    <property type="entry name" value="F-BOX ASSOCIATED DOMAIN-CONTAINING PROTEIN-RELATED"/>
    <property type="match status" value="1"/>
</dbReference>
<dbReference type="Proteomes" id="UP000008068">
    <property type="component" value="Unassembled WGS sequence"/>
</dbReference>
<proteinExistence type="predicted"/>
<dbReference type="OrthoDB" id="5832245at2759"/>
<dbReference type="InParanoid" id="G0MC91"/>
<evidence type="ECO:0000313" key="3">
    <source>
        <dbReference type="Proteomes" id="UP000008068"/>
    </source>
</evidence>
<evidence type="ECO:0000313" key="2">
    <source>
        <dbReference type="EMBL" id="EGT45819.1"/>
    </source>
</evidence>
<dbReference type="EMBL" id="GL379789">
    <property type="protein sequence ID" value="EGT45819.1"/>
    <property type="molecule type" value="Genomic_DNA"/>
</dbReference>
<organism evidence="3">
    <name type="scientific">Caenorhabditis brenneri</name>
    <name type="common">Nematode worm</name>
    <dbReference type="NCBI Taxonomy" id="135651"/>
    <lineage>
        <taxon>Eukaryota</taxon>
        <taxon>Metazoa</taxon>
        <taxon>Ecdysozoa</taxon>
        <taxon>Nematoda</taxon>
        <taxon>Chromadorea</taxon>
        <taxon>Rhabditida</taxon>
        <taxon>Rhabditina</taxon>
        <taxon>Rhabditomorpha</taxon>
        <taxon>Rhabditoidea</taxon>
        <taxon>Rhabditidae</taxon>
        <taxon>Peloderinae</taxon>
        <taxon>Caenorhabditis</taxon>
    </lineage>
</organism>
<keyword evidence="3" id="KW-1185">Reference proteome</keyword>
<dbReference type="PANTHER" id="PTHR22899">
    <property type="entry name" value="CYCLIN-RELATED F-BOX FAMILY"/>
    <property type="match status" value="1"/>
</dbReference>
<dbReference type="InterPro" id="IPR012885">
    <property type="entry name" value="F-box_Sdz-33"/>
</dbReference>
<dbReference type="STRING" id="135651.G0MC91"/>
<dbReference type="Pfam" id="PF07735">
    <property type="entry name" value="FBA_2"/>
    <property type="match status" value="1"/>
</dbReference>
<gene>
    <name evidence="2" type="ORF">CAEBREN_18473</name>
</gene>
<sequence length="316" mass="37008">MEDYSILYFSLLSKNAKKLIKALQLKTRPIFLTIGHTVELFFCSVSIKFYGPNHQIDQESVRMLSKPENVEVLISLDDSVLDHYINLDMQLKDWIEHVLYIYNQWKLYCISFDVGYQRYDLEAIKKAVLSYEEIKIDKALNDASANVILNAYPHADGLDVQRNIFGQNQMKWWNLFIEHFEMLDLNDAAETPFEPMDFNSLLMCNAKHLRVEKCILSEKEVNCFLKLWTKGAHLRMEFLYIGFLRETISMEAIIRGLKCRDVNTTEQFTFKHTTYNICDATRTVAMFDIFRHDGIKGTIVFRDNAGLVLDFLVYLD</sequence>